<dbReference type="RefSeq" id="WP_048064865.1">
    <property type="nucleotide sequence ID" value="NZ_DUJU01000053.1"/>
</dbReference>
<accession>A0A832W7P7</accession>
<dbReference type="GeneID" id="24782624"/>
<reference evidence="1" key="1">
    <citation type="journal article" date="2020" name="bioRxiv">
        <title>A rank-normalized archaeal taxonomy based on genome phylogeny resolves widespread incomplete and uneven classifications.</title>
        <authorList>
            <person name="Rinke C."/>
            <person name="Chuvochina M."/>
            <person name="Mussig A.J."/>
            <person name="Chaumeil P.-A."/>
            <person name="Waite D.W."/>
            <person name="Whitman W.B."/>
            <person name="Parks D.H."/>
            <person name="Hugenholtz P."/>
        </authorList>
    </citation>
    <scope>NUCLEOTIDE SEQUENCE</scope>
    <source>
        <strain evidence="1">UBA8876</strain>
    </source>
</reference>
<sequence>MPGVVGVISPASIVKQINYELTGRSKVPDSDNEVREIMEKHGEDFSALIASSFPMLSSFGLVRLSTSSWQCS</sequence>
<organism evidence="1 2">
    <name type="scientific">Methanosarcina acetivorans</name>
    <dbReference type="NCBI Taxonomy" id="2214"/>
    <lineage>
        <taxon>Archaea</taxon>
        <taxon>Methanobacteriati</taxon>
        <taxon>Methanobacteriota</taxon>
        <taxon>Stenosarchaea group</taxon>
        <taxon>Methanomicrobia</taxon>
        <taxon>Methanosarcinales</taxon>
        <taxon>Methanosarcinaceae</taxon>
        <taxon>Methanosarcina</taxon>
    </lineage>
</organism>
<name>A0A832W7P7_9EURY</name>
<evidence type="ECO:0000313" key="1">
    <source>
        <dbReference type="EMBL" id="HIH93318.1"/>
    </source>
</evidence>
<proteinExistence type="predicted"/>
<evidence type="ECO:0000313" key="2">
    <source>
        <dbReference type="Proteomes" id="UP000600774"/>
    </source>
</evidence>
<gene>
    <name evidence="1" type="ORF">HA338_04495</name>
</gene>
<dbReference type="Proteomes" id="UP000600774">
    <property type="component" value="Unassembled WGS sequence"/>
</dbReference>
<dbReference type="AlphaFoldDB" id="A0A832W7P7"/>
<protein>
    <submittedName>
        <fullName evidence="1">Uncharacterized protein</fullName>
    </submittedName>
</protein>
<dbReference type="EMBL" id="DUJU01000053">
    <property type="protein sequence ID" value="HIH93318.1"/>
    <property type="molecule type" value="Genomic_DNA"/>
</dbReference>
<comment type="caution">
    <text evidence="1">The sequence shown here is derived from an EMBL/GenBank/DDBJ whole genome shotgun (WGS) entry which is preliminary data.</text>
</comment>